<reference evidence="1" key="1">
    <citation type="submission" date="2020-07" db="EMBL/GenBank/DDBJ databases">
        <authorList>
            <person name="Pettersson B.M.F."/>
            <person name="Behra P.R.K."/>
            <person name="Ramesh M."/>
            <person name="Das S."/>
            <person name="Dasgupta S."/>
            <person name="Kirsebom L.A."/>
        </authorList>
    </citation>
    <scope>NUCLEOTIDE SEQUENCE</scope>
    <source>
        <strain evidence="1">DSM 45439</strain>
    </source>
</reference>
<dbReference type="AlphaFoldDB" id="A0AAW5S603"/>
<proteinExistence type="predicted"/>
<comment type="caution">
    <text evidence="1">The sequence shown here is derived from an EMBL/GenBank/DDBJ whole genome shotgun (WGS) entry which is preliminary data.</text>
</comment>
<dbReference type="RefSeq" id="WP_158084976.1">
    <property type="nucleotide sequence ID" value="NZ_JACKTG010000051.1"/>
</dbReference>
<dbReference type="EMBL" id="JACKTG010000051">
    <property type="protein sequence ID" value="MCV6990833.1"/>
    <property type="molecule type" value="Genomic_DNA"/>
</dbReference>
<gene>
    <name evidence="1" type="ORF">H7I91_16345</name>
</gene>
<evidence type="ECO:0000313" key="1">
    <source>
        <dbReference type="EMBL" id="MCV6990833.1"/>
    </source>
</evidence>
<reference evidence="1" key="2">
    <citation type="journal article" date="2022" name="BMC Genomics">
        <title>Comparative genome analysis of mycobacteria focusing on tRNA and non-coding RNA.</title>
        <authorList>
            <person name="Behra P.R.K."/>
            <person name="Pettersson B.M.F."/>
            <person name="Ramesh M."/>
            <person name="Das S."/>
            <person name="Dasgupta S."/>
            <person name="Kirsebom L.A."/>
        </authorList>
    </citation>
    <scope>NUCLEOTIDE SEQUENCE</scope>
    <source>
        <strain evidence="1">DSM 45439</strain>
    </source>
</reference>
<evidence type="ECO:0000313" key="2">
    <source>
        <dbReference type="Proteomes" id="UP001207588"/>
    </source>
</evidence>
<dbReference type="Proteomes" id="UP001207588">
    <property type="component" value="Unassembled WGS sequence"/>
</dbReference>
<protein>
    <recommendedName>
        <fullName evidence="3">Polyketide cyclase</fullName>
    </recommendedName>
</protein>
<accession>A0AAW5S603</accession>
<sequence length="45" mass="4929">MTIHHFSVTVTTGAGRDAAWAYLNELFHDDANDDYAAVVAKDESC</sequence>
<name>A0AAW5S603_MYCBC</name>
<evidence type="ECO:0008006" key="3">
    <source>
        <dbReference type="Google" id="ProtNLM"/>
    </source>
</evidence>
<organism evidence="1 2">
    <name type="scientific">Mycobacterium bouchedurhonense</name>
    <dbReference type="NCBI Taxonomy" id="701041"/>
    <lineage>
        <taxon>Bacteria</taxon>
        <taxon>Bacillati</taxon>
        <taxon>Actinomycetota</taxon>
        <taxon>Actinomycetes</taxon>
        <taxon>Mycobacteriales</taxon>
        <taxon>Mycobacteriaceae</taxon>
        <taxon>Mycobacterium</taxon>
        <taxon>Mycobacterium avium complex (MAC)</taxon>
    </lineage>
</organism>